<dbReference type="Pfam" id="PF02541">
    <property type="entry name" value="Ppx-GppA"/>
    <property type="match status" value="1"/>
</dbReference>
<dbReference type="Gene3D" id="1.10.3210.10">
    <property type="entry name" value="Hypothetical protein af1432"/>
    <property type="match status" value="1"/>
</dbReference>
<dbReference type="PANTHER" id="PTHR30005">
    <property type="entry name" value="EXOPOLYPHOSPHATASE"/>
    <property type="match status" value="1"/>
</dbReference>
<dbReference type="SUPFAM" id="SSF109604">
    <property type="entry name" value="HD-domain/PDEase-like"/>
    <property type="match status" value="1"/>
</dbReference>
<dbReference type="RefSeq" id="WP_305516149.1">
    <property type="nucleotide sequence ID" value="NZ_JAUPEV010000001.1"/>
</dbReference>
<feature type="domain" description="Ppx/GppA phosphatase C-terminal" evidence="3">
    <location>
        <begin position="316"/>
        <end position="411"/>
    </location>
</feature>
<gene>
    <name evidence="4" type="ORF">Q5I04_00015</name>
    <name evidence="5" type="ORF">Q5I06_00015</name>
</gene>
<dbReference type="InterPro" id="IPR030673">
    <property type="entry name" value="PyroPPase_GppA_Ppx"/>
</dbReference>
<accession>A0AA90PI04</accession>
<keyword evidence="1" id="KW-0378">Hydrolase</keyword>
<evidence type="ECO:0000256" key="1">
    <source>
        <dbReference type="ARBA" id="ARBA00022801"/>
    </source>
</evidence>
<protein>
    <submittedName>
        <fullName evidence="5">Ppx/GppA phosphatase family protein</fullName>
    </submittedName>
</protein>
<dbReference type="PANTHER" id="PTHR30005:SF0">
    <property type="entry name" value="RETROGRADE REGULATION PROTEIN 2"/>
    <property type="match status" value="1"/>
</dbReference>
<sequence>MAKVTTVIDIGSNSARMAIFRKTSRFGFYLLCEIKSKVRISEGSYQFGGVLQEKAMQRALSALIEFKSISAKYGSKKLFCVATSAIRDAPNAKDFLRRVKEACGIDIKVIDGKKEAFYGGIACANLSHKKDGITIDIGGGSTECAFIKEGKILDLISLNIGTIRLKELFFDKNQDLNIAKEFIKKELEKLPQSYKHSNVFGVGGTIRAISKMIMRNTKYPIDVLHGYEVDVRKHLPFIEKIYTIKEDKLSTIGVTEDRKDNIQSGALILAMLLKKFEAQNITTSGVGVREGVFLSDLLRNQKYSFPNNLNPSLIALKDRFLPHPKHGENVRNECLKIFDALKPLHKIDEKYKFHLSCAGMFSSIGRILSFYDGHEHSAYFLLHALDYGFSHQDKAIICLLAQFSNKKIPKDISIAHISDIMPPILTLQWLSFVLGMAEAMSVIIPSMDTSYSYEKGVLKVKSDKQLYLSAEIVQKLVKPANFDIEFYNKGT</sequence>
<evidence type="ECO:0000313" key="6">
    <source>
        <dbReference type="Proteomes" id="UP001177258"/>
    </source>
</evidence>
<dbReference type="PIRSF" id="PIRSF001267">
    <property type="entry name" value="Pyrophosphatase_GppA_Ppx"/>
    <property type="match status" value="1"/>
</dbReference>
<name>A0AA90PI04_9HELI</name>
<dbReference type="Pfam" id="PF21447">
    <property type="entry name" value="Ppx-GppA_III"/>
    <property type="match status" value="1"/>
</dbReference>
<evidence type="ECO:0000259" key="2">
    <source>
        <dbReference type="Pfam" id="PF02541"/>
    </source>
</evidence>
<dbReference type="GO" id="GO:0016462">
    <property type="term" value="F:pyrophosphatase activity"/>
    <property type="evidence" value="ECO:0007669"/>
    <property type="project" value="TreeGrafter"/>
</dbReference>
<dbReference type="InterPro" id="IPR043129">
    <property type="entry name" value="ATPase_NBD"/>
</dbReference>
<dbReference type="SUPFAM" id="SSF53067">
    <property type="entry name" value="Actin-like ATPase domain"/>
    <property type="match status" value="2"/>
</dbReference>
<evidence type="ECO:0000259" key="3">
    <source>
        <dbReference type="Pfam" id="PF21447"/>
    </source>
</evidence>
<dbReference type="Gene3D" id="3.30.420.150">
    <property type="entry name" value="Exopolyphosphatase. Domain 2"/>
    <property type="match status" value="1"/>
</dbReference>
<feature type="domain" description="Ppx/GppA phosphatase N-terminal" evidence="2">
    <location>
        <begin position="19"/>
        <end position="299"/>
    </location>
</feature>
<evidence type="ECO:0000313" key="4">
    <source>
        <dbReference type="EMBL" id="MDO7252304.1"/>
    </source>
</evidence>
<proteinExistence type="predicted"/>
<dbReference type="EMBL" id="JAUPEV010000001">
    <property type="protein sequence ID" value="MDO7252304.1"/>
    <property type="molecule type" value="Genomic_DNA"/>
</dbReference>
<dbReference type="InterPro" id="IPR048950">
    <property type="entry name" value="Ppx_GppA_C"/>
</dbReference>
<keyword evidence="7" id="KW-1185">Reference proteome</keyword>
<evidence type="ECO:0000313" key="5">
    <source>
        <dbReference type="EMBL" id="MDP2538171.1"/>
    </source>
</evidence>
<organism evidence="5 6">
    <name type="scientific">Helicobacter cappadocius</name>
    <dbReference type="NCBI Taxonomy" id="3063998"/>
    <lineage>
        <taxon>Bacteria</taxon>
        <taxon>Pseudomonadati</taxon>
        <taxon>Campylobacterota</taxon>
        <taxon>Epsilonproteobacteria</taxon>
        <taxon>Campylobacterales</taxon>
        <taxon>Helicobacteraceae</taxon>
        <taxon>Helicobacter</taxon>
    </lineage>
</organism>
<dbReference type="Proteomes" id="UP001177258">
    <property type="component" value="Unassembled WGS sequence"/>
</dbReference>
<evidence type="ECO:0000313" key="7">
    <source>
        <dbReference type="Proteomes" id="UP001240777"/>
    </source>
</evidence>
<dbReference type="Proteomes" id="UP001240777">
    <property type="component" value="Unassembled WGS sequence"/>
</dbReference>
<dbReference type="Gene3D" id="3.30.420.40">
    <property type="match status" value="1"/>
</dbReference>
<dbReference type="AlphaFoldDB" id="A0AA90PI04"/>
<reference evidence="5 7" key="1">
    <citation type="submission" date="2023-07" db="EMBL/GenBank/DDBJ databases">
        <title>Unpublished Manusciprt.</title>
        <authorList>
            <person name="Aydin F."/>
            <person name="Tarhane S."/>
            <person name="Saticioglu I.B."/>
            <person name="Karakaya E."/>
            <person name="Abay S."/>
            <person name="Guran O."/>
            <person name="Bozkurt E."/>
            <person name="Uzum N."/>
            <person name="Olgun K."/>
            <person name="Jablonski D."/>
        </authorList>
    </citation>
    <scope>NUCLEOTIDE SEQUENCE</scope>
    <source>
        <strain evidence="7">faydin-H75</strain>
        <strain evidence="5">Faydin-H76</strain>
    </source>
</reference>
<dbReference type="InterPro" id="IPR003695">
    <property type="entry name" value="Ppx_GppA_N"/>
</dbReference>
<dbReference type="InterPro" id="IPR050273">
    <property type="entry name" value="GppA/Ppx_hydrolase"/>
</dbReference>
<dbReference type="CDD" id="cd24052">
    <property type="entry name" value="ASKHA_NBD_HpPPX-GppA-like"/>
    <property type="match status" value="1"/>
</dbReference>
<reference evidence="4 6" key="3">
    <citation type="journal article" date="2024" name="Syst. Appl. Microbiol.">
        <title>Helicobacter cappadocius sp. nov., from lizards: The first psychrotrophic Helicobacter species.</title>
        <authorList>
            <person name="Aydin F."/>
            <person name="Tarhane S."/>
            <person name="Karakaya E."/>
            <person name="Abay S."/>
            <person name="Kayman T."/>
            <person name="Guran O."/>
            <person name="Bozkurt E."/>
            <person name="Uzum N."/>
            <person name="Avci A."/>
            <person name="Olgun K."/>
            <person name="Jablonski D."/>
            <person name="Guran C."/>
            <person name="Burcin Saticioglu I."/>
        </authorList>
    </citation>
    <scope>NUCLEOTIDE SEQUENCE [LARGE SCALE GENOMIC DNA]</scope>
    <source>
        <strain evidence="4">Faydin-H75</strain>
        <strain evidence="6">faydin-H76</strain>
    </source>
</reference>
<dbReference type="EMBL" id="JAUYZK010000001">
    <property type="protein sequence ID" value="MDP2538171.1"/>
    <property type="molecule type" value="Genomic_DNA"/>
</dbReference>
<reference evidence="4" key="2">
    <citation type="submission" date="2023-07" db="EMBL/GenBank/DDBJ databases">
        <authorList>
            <person name="Aydin F."/>
            <person name="Tarhane S."/>
            <person name="Saticioglu I.B."/>
            <person name="Karakaya E."/>
            <person name="Abay S."/>
            <person name="Guran O."/>
            <person name="Bozkurt E."/>
            <person name="Uzum N."/>
            <person name="Olgun K."/>
            <person name="Jablonski D."/>
        </authorList>
    </citation>
    <scope>NUCLEOTIDE SEQUENCE</scope>
    <source>
        <strain evidence="4">Faydin-H75</strain>
    </source>
</reference>
<comment type="caution">
    <text evidence="5">The sequence shown here is derived from an EMBL/GenBank/DDBJ whole genome shotgun (WGS) entry which is preliminary data.</text>
</comment>